<sequence length="206" mass="22410">MALSSLSSLPIKSLKISPSFNPNPNPPSKSLICRFNPQNKDDDIQPKRWKALVSTALAAAAVITFTTSNNMSALADLNKFEADIRGEFGIGSAAQFGSADLRKAIHVNENFRRANFTSADMRESDFSGSTFNGAYLEKAVAYKANFTGADLSDTLMDRMVLNEANLTNAILVRTVLTRSDLGRAVIDGADFSDAVLDLTQKQVHFR</sequence>
<gene>
    <name evidence="1" type="ORF">OSB04_009906</name>
</gene>
<comment type="caution">
    <text evidence="1">The sequence shown here is derived from an EMBL/GenBank/DDBJ whole genome shotgun (WGS) entry which is preliminary data.</text>
</comment>
<dbReference type="Proteomes" id="UP001172457">
    <property type="component" value="Chromosome 3"/>
</dbReference>
<dbReference type="EMBL" id="JARYMX010000003">
    <property type="protein sequence ID" value="KAJ9555292.1"/>
    <property type="molecule type" value="Genomic_DNA"/>
</dbReference>
<dbReference type="AlphaFoldDB" id="A0AA38WBD5"/>
<keyword evidence="2" id="KW-1185">Reference proteome</keyword>
<reference evidence="1" key="1">
    <citation type="submission" date="2023-03" db="EMBL/GenBank/DDBJ databases">
        <title>Chromosome-scale reference genome and RAD-based genetic map of yellow starthistle (Centaurea solstitialis) reveal putative structural variation and QTLs associated with invader traits.</title>
        <authorList>
            <person name="Reatini B."/>
            <person name="Cang F.A."/>
            <person name="Jiang Q."/>
            <person name="Mckibben M.T.W."/>
            <person name="Barker M.S."/>
            <person name="Rieseberg L.H."/>
            <person name="Dlugosch K.M."/>
        </authorList>
    </citation>
    <scope>NUCLEOTIDE SEQUENCE</scope>
    <source>
        <strain evidence="1">CAN-66</strain>
        <tissue evidence="1">Leaf</tissue>
    </source>
</reference>
<protein>
    <submittedName>
        <fullName evidence="1">Uncharacterized protein</fullName>
    </submittedName>
</protein>
<proteinExistence type="predicted"/>
<dbReference type="Gene3D" id="2.160.20.80">
    <property type="entry name" value="E3 ubiquitin-protein ligase SopA"/>
    <property type="match status" value="1"/>
</dbReference>
<accession>A0AA38WBD5</accession>
<organism evidence="1 2">
    <name type="scientific">Centaurea solstitialis</name>
    <name type="common">yellow star-thistle</name>
    <dbReference type="NCBI Taxonomy" id="347529"/>
    <lineage>
        <taxon>Eukaryota</taxon>
        <taxon>Viridiplantae</taxon>
        <taxon>Streptophyta</taxon>
        <taxon>Embryophyta</taxon>
        <taxon>Tracheophyta</taxon>
        <taxon>Spermatophyta</taxon>
        <taxon>Magnoliopsida</taxon>
        <taxon>eudicotyledons</taxon>
        <taxon>Gunneridae</taxon>
        <taxon>Pentapetalae</taxon>
        <taxon>asterids</taxon>
        <taxon>campanulids</taxon>
        <taxon>Asterales</taxon>
        <taxon>Asteraceae</taxon>
        <taxon>Carduoideae</taxon>
        <taxon>Cardueae</taxon>
        <taxon>Centaureinae</taxon>
        <taxon>Centaurea</taxon>
    </lineage>
</organism>
<dbReference type="InterPro" id="IPR053285">
    <property type="entry name" value="Thylakoid_lumenal_pentapeptide"/>
</dbReference>
<dbReference type="PANTHER" id="PTHR47121:SF2">
    <property type="entry name" value="THYLAKOID LUMENAL PROTEIN TL20.3, CHLOROPLASTIC"/>
    <property type="match status" value="1"/>
</dbReference>
<dbReference type="PANTHER" id="PTHR47121">
    <property type="entry name" value="THYLAKOID LUMENAL PROTEIN TL20.3, CHLOROPLASTIC"/>
    <property type="match status" value="1"/>
</dbReference>
<dbReference type="SUPFAM" id="SSF141571">
    <property type="entry name" value="Pentapeptide repeat-like"/>
    <property type="match status" value="1"/>
</dbReference>
<evidence type="ECO:0000313" key="1">
    <source>
        <dbReference type="EMBL" id="KAJ9555292.1"/>
    </source>
</evidence>
<dbReference type="Pfam" id="PF00805">
    <property type="entry name" value="Pentapeptide"/>
    <property type="match status" value="2"/>
</dbReference>
<name>A0AA38WBD5_9ASTR</name>
<dbReference type="InterPro" id="IPR001646">
    <property type="entry name" value="5peptide_repeat"/>
</dbReference>
<evidence type="ECO:0000313" key="2">
    <source>
        <dbReference type="Proteomes" id="UP001172457"/>
    </source>
</evidence>